<dbReference type="AlphaFoldDB" id="A0A834TWL9"/>
<evidence type="ECO:0000313" key="1">
    <source>
        <dbReference type="EMBL" id="KAF7829993.1"/>
    </source>
</evidence>
<protein>
    <submittedName>
        <fullName evidence="1">Uncharacterized protein</fullName>
    </submittedName>
</protein>
<keyword evidence="2" id="KW-1185">Reference proteome</keyword>
<sequence length="29" mass="3532">MGRVVCRDYPVVTRVLGDDWKRPFYSEMR</sequence>
<name>A0A834TWL9_9FABA</name>
<organism evidence="1 2">
    <name type="scientific">Senna tora</name>
    <dbReference type="NCBI Taxonomy" id="362788"/>
    <lineage>
        <taxon>Eukaryota</taxon>
        <taxon>Viridiplantae</taxon>
        <taxon>Streptophyta</taxon>
        <taxon>Embryophyta</taxon>
        <taxon>Tracheophyta</taxon>
        <taxon>Spermatophyta</taxon>
        <taxon>Magnoliopsida</taxon>
        <taxon>eudicotyledons</taxon>
        <taxon>Gunneridae</taxon>
        <taxon>Pentapetalae</taxon>
        <taxon>rosids</taxon>
        <taxon>fabids</taxon>
        <taxon>Fabales</taxon>
        <taxon>Fabaceae</taxon>
        <taxon>Caesalpinioideae</taxon>
        <taxon>Cassia clade</taxon>
        <taxon>Senna</taxon>
    </lineage>
</organism>
<reference evidence="1" key="1">
    <citation type="submission" date="2020-09" db="EMBL/GenBank/DDBJ databases">
        <title>Genome-Enabled Discovery of Anthraquinone Biosynthesis in Senna tora.</title>
        <authorList>
            <person name="Kang S.-H."/>
            <person name="Pandey R.P."/>
            <person name="Lee C.-M."/>
            <person name="Sim J.-S."/>
            <person name="Jeong J.-T."/>
            <person name="Choi B.-S."/>
            <person name="Jung M."/>
            <person name="Ginzburg D."/>
            <person name="Zhao K."/>
            <person name="Won S.Y."/>
            <person name="Oh T.-J."/>
            <person name="Yu Y."/>
            <person name="Kim N.-H."/>
            <person name="Lee O.R."/>
            <person name="Lee T.-H."/>
            <person name="Bashyal P."/>
            <person name="Kim T.-S."/>
            <person name="Lee W.-H."/>
            <person name="Kawkins C."/>
            <person name="Kim C.-K."/>
            <person name="Kim J.S."/>
            <person name="Ahn B.O."/>
            <person name="Rhee S.Y."/>
            <person name="Sohng J.K."/>
        </authorList>
    </citation>
    <scope>NUCLEOTIDE SEQUENCE</scope>
    <source>
        <tissue evidence="1">Leaf</tissue>
    </source>
</reference>
<proteinExistence type="predicted"/>
<evidence type="ECO:0000313" key="2">
    <source>
        <dbReference type="Proteomes" id="UP000634136"/>
    </source>
</evidence>
<dbReference type="EMBL" id="JAAIUW010000005">
    <property type="protein sequence ID" value="KAF7829993.1"/>
    <property type="molecule type" value="Genomic_DNA"/>
</dbReference>
<dbReference type="Proteomes" id="UP000634136">
    <property type="component" value="Unassembled WGS sequence"/>
</dbReference>
<accession>A0A834TWL9</accession>
<gene>
    <name evidence="1" type="ORF">G2W53_012326</name>
</gene>
<comment type="caution">
    <text evidence="1">The sequence shown here is derived from an EMBL/GenBank/DDBJ whole genome shotgun (WGS) entry which is preliminary data.</text>
</comment>